<dbReference type="AlphaFoldDB" id="F2L3S8"/>
<evidence type="ECO:0000256" key="7">
    <source>
        <dbReference type="ARBA" id="ARBA00041133"/>
    </source>
</evidence>
<dbReference type="InterPro" id="IPR017871">
    <property type="entry name" value="ABC_transporter-like_CS"/>
</dbReference>
<evidence type="ECO:0000256" key="3">
    <source>
        <dbReference type="ARBA" id="ARBA00022840"/>
    </source>
</evidence>
<evidence type="ECO:0000259" key="9">
    <source>
        <dbReference type="PROSITE" id="PS50893"/>
    </source>
</evidence>
<feature type="domain" description="ABC transporter" evidence="9">
    <location>
        <begin position="1"/>
        <end position="228"/>
    </location>
</feature>
<dbReference type="GO" id="GO:0005524">
    <property type="term" value="F:ATP binding"/>
    <property type="evidence" value="ECO:0007669"/>
    <property type="project" value="UniProtKB-KW"/>
</dbReference>
<dbReference type="PROSITE" id="PS00211">
    <property type="entry name" value="ABC_TRANSPORTER_1"/>
    <property type="match status" value="1"/>
</dbReference>
<comment type="catalytic activity">
    <reaction evidence="8">
        <text>tungstate(in) + ATP + H2O = tungstate(out) + ADP + phosphate + H(+)</text>
        <dbReference type="Rhea" id="RHEA:35027"/>
        <dbReference type="ChEBI" id="CHEBI:15377"/>
        <dbReference type="ChEBI" id="CHEBI:15378"/>
        <dbReference type="ChEBI" id="CHEBI:30616"/>
        <dbReference type="ChEBI" id="CHEBI:43474"/>
        <dbReference type="ChEBI" id="CHEBI:46502"/>
        <dbReference type="ChEBI" id="CHEBI:456216"/>
        <dbReference type="EC" id="7.3.2.6"/>
    </reaction>
</comment>
<reference evidence="10 11" key="1">
    <citation type="journal article" date="2011" name="J. Bacteriol.">
        <title>Complete genome sequence of the thermoacidophilic crenarchaeon Thermoproteus uzoniensis 768-20.</title>
        <authorList>
            <person name="Mardanov A.V."/>
            <person name="Gumerov V.M."/>
            <person name="Beletsky A.V."/>
            <person name="Prokofeva M.I."/>
            <person name="Bonch-Osmolovskaya E.A."/>
            <person name="Ravin N.V."/>
            <person name="Skryabin K.G."/>
        </authorList>
    </citation>
    <scope>NUCLEOTIDE SEQUENCE [LARGE SCALE GENOMIC DNA]</scope>
    <source>
        <strain evidence="10 11">768-20</strain>
    </source>
</reference>
<proteinExistence type="inferred from homology"/>
<protein>
    <recommendedName>
        <fullName evidence="7">Molybdate/tungstate import ATP-binding protein WtpC</fullName>
        <ecNumber evidence="6">7.3.2.6</ecNumber>
    </recommendedName>
</protein>
<evidence type="ECO:0000256" key="2">
    <source>
        <dbReference type="ARBA" id="ARBA00022741"/>
    </source>
</evidence>
<dbReference type="EMBL" id="CP002590">
    <property type="protein sequence ID" value="AEA12062.1"/>
    <property type="molecule type" value="Genomic_DNA"/>
</dbReference>
<dbReference type="PROSITE" id="PS50893">
    <property type="entry name" value="ABC_TRANSPORTER_2"/>
    <property type="match status" value="1"/>
</dbReference>
<dbReference type="GO" id="GO:1901238">
    <property type="term" value="F:ABC-type tungstate transporter activity"/>
    <property type="evidence" value="ECO:0007669"/>
    <property type="project" value="UniProtKB-EC"/>
</dbReference>
<dbReference type="Proteomes" id="UP000008138">
    <property type="component" value="Chromosome"/>
</dbReference>
<comment type="similarity">
    <text evidence="4">Belongs to the ABC transporter superfamily. Sulfate/tungstate importer (TC 3.A.1.6) family.</text>
</comment>
<keyword evidence="11" id="KW-1185">Reference proteome</keyword>
<dbReference type="SMART" id="SM00382">
    <property type="entry name" value="AAA"/>
    <property type="match status" value="1"/>
</dbReference>
<dbReference type="InterPro" id="IPR027417">
    <property type="entry name" value="P-loop_NTPase"/>
</dbReference>
<reference key="2">
    <citation type="submission" date="2011-03" db="EMBL/GenBank/DDBJ databases">
        <title>Complete genome sequence of the thermoacidophilic crenarchaeon Thermoproteus uzoniensis 768-20.</title>
        <authorList>
            <person name="Mardanov A.V."/>
            <person name="Gumerov V.M."/>
            <person name="Beletsky A.V."/>
            <person name="Prokofeva M.I."/>
            <person name="Bonch-Osmolovskaya E.A."/>
            <person name="Ravin N.V."/>
            <person name="Skryabin K.G."/>
        </authorList>
    </citation>
    <scope>NUCLEOTIDE SEQUENCE</scope>
    <source>
        <strain>768-20</strain>
    </source>
</reference>
<evidence type="ECO:0000313" key="11">
    <source>
        <dbReference type="Proteomes" id="UP000008138"/>
    </source>
</evidence>
<sequence>MELRGVRTKLGEFLLGPIDLTVEGGYLVVMGPNGAGKTTLLKVIAGILKAEGSITLDGVEISRLPPEKRNIAYVPQSYALFDNMTVYANIEFGLRMRGIPREERRKAVAEIADRLGIKELLQRTPRQLSGGQRQRVALARALVVRPRLLLLDEPMAGLDPDIKETALPLLRSLPQEYGIPVVHVTHDRDEAYSLGDLVAVMYRGRIVEMGEVEEIFAEPRHAVTARLVGFQILRLEGRCFGVRPEDVVVGSGRIRGRIVQTLRSARGVKILLDIDGQQIWAYADSGRLGDDVEVGLARLVPLEC</sequence>
<dbReference type="eggNOG" id="arCOG00175">
    <property type="taxonomic scope" value="Archaea"/>
</dbReference>
<evidence type="ECO:0000313" key="10">
    <source>
        <dbReference type="EMBL" id="AEA12062.1"/>
    </source>
</evidence>
<evidence type="ECO:0000256" key="6">
    <source>
        <dbReference type="ARBA" id="ARBA00039025"/>
    </source>
</evidence>
<gene>
    <name evidence="10" type="ordered locus">TUZN_0568</name>
</gene>
<evidence type="ECO:0000256" key="5">
    <source>
        <dbReference type="ARBA" id="ARBA00038781"/>
    </source>
</evidence>
<keyword evidence="1" id="KW-0813">Transport</keyword>
<evidence type="ECO:0000256" key="1">
    <source>
        <dbReference type="ARBA" id="ARBA00022448"/>
    </source>
</evidence>
<keyword evidence="3" id="KW-0067">ATP-binding</keyword>
<organism evidence="10 11">
    <name type="scientific">Thermoproteus uzoniensis (strain 768-20)</name>
    <dbReference type="NCBI Taxonomy" id="999630"/>
    <lineage>
        <taxon>Archaea</taxon>
        <taxon>Thermoproteota</taxon>
        <taxon>Thermoprotei</taxon>
        <taxon>Thermoproteales</taxon>
        <taxon>Thermoproteaceae</taxon>
        <taxon>Thermoproteus</taxon>
    </lineage>
</organism>
<dbReference type="InterPro" id="IPR003439">
    <property type="entry name" value="ABC_transporter-like_ATP-bd"/>
</dbReference>
<accession>F2L3S8</accession>
<dbReference type="KEGG" id="tuz:TUZN_0568"/>
<evidence type="ECO:0000256" key="8">
    <source>
        <dbReference type="ARBA" id="ARBA00047936"/>
    </source>
</evidence>
<evidence type="ECO:0000256" key="4">
    <source>
        <dbReference type="ARBA" id="ARBA00038307"/>
    </source>
</evidence>
<dbReference type="EC" id="7.3.2.6" evidence="6"/>
<dbReference type="HOGENOM" id="CLU_000604_1_1_2"/>
<keyword evidence="2" id="KW-0547">Nucleotide-binding</keyword>
<dbReference type="SUPFAM" id="SSF52540">
    <property type="entry name" value="P-loop containing nucleoside triphosphate hydrolases"/>
    <property type="match status" value="1"/>
</dbReference>
<dbReference type="GO" id="GO:0016887">
    <property type="term" value="F:ATP hydrolysis activity"/>
    <property type="evidence" value="ECO:0007669"/>
    <property type="project" value="InterPro"/>
</dbReference>
<name>F2L3S8_THEU7</name>
<dbReference type="Gene3D" id="3.40.50.300">
    <property type="entry name" value="P-loop containing nucleotide triphosphate hydrolases"/>
    <property type="match status" value="1"/>
</dbReference>
<dbReference type="Pfam" id="PF00005">
    <property type="entry name" value="ABC_tran"/>
    <property type="match status" value="1"/>
</dbReference>
<dbReference type="STRING" id="999630.TUZN_0568"/>
<dbReference type="PANTHER" id="PTHR42781">
    <property type="entry name" value="SPERMIDINE/PUTRESCINE IMPORT ATP-BINDING PROTEIN POTA"/>
    <property type="match status" value="1"/>
</dbReference>
<dbReference type="InterPro" id="IPR050093">
    <property type="entry name" value="ABC_SmlMolc_Importer"/>
</dbReference>
<comment type="subunit">
    <text evidence="5">The complex is composed of two ATP-binding proteins (WtpC), two transmembrane proteins (WtpB) and a solute-binding protein (WtpA).</text>
</comment>
<dbReference type="InterPro" id="IPR003593">
    <property type="entry name" value="AAA+_ATPase"/>
</dbReference>
<dbReference type="PANTHER" id="PTHR42781:SF4">
    <property type="entry name" value="SPERMIDINE_PUTRESCINE IMPORT ATP-BINDING PROTEIN POTA"/>
    <property type="match status" value="1"/>
</dbReference>